<dbReference type="SMART" id="SM00342">
    <property type="entry name" value="HTH_ARAC"/>
    <property type="match status" value="1"/>
</dbReference>
<evidence type="ECO:0000313" key="6">
    <source>
        <dbReference type="EMBL" id="AUG52083.1"/>
    </source>
</evidence>
<dbReference type="InterPro" id="IPR020449">
    <property type="entry name" value="Tscrpt_reg_AraC-type_HTH"/>
</dbReference>
<dbReference type="Gene3D" id="1.10.10.60">
    <property type="entry name" value="Homeodomain-like"/>
    <property type="match status" value="2"/>
</dbReference>
<keyword evidence="1" id="KW-0805">Transcription regulation</keyword>
<dbReference type="InterPro" id="IPR037923">
    <property type="entry name" value="HTH-like"/>
</dbReference>
<evidence type="ECO:0000256" key="2">
    <source>
        <dbReference type="ARBA" id="ARBA00023125"/>
    </source>
</evidence>
<dbReference type="Pfam" id="PF02311">
    <property type="entry name" value="AraC_binding"/>
    <property type="match status" value="1"/>
</dbReference>
<dbReference type="InterPro" id="IPR003313">
    <property type="entry name" value="AraC-bd"/>
</dbReference>
<gene>
    <name evidence="6" type="ORF">CSC3H3_04610</name>
</gene>
<evidence type="ECO:0000256" key="1">
    <source>
        <dbReference type="ARBA" id="ARBA00023015"/>
    </source>
</evidence>
<evidence type="ECO:0000256" key="3">
    <source>
        <dbReference type="ARBA" id="ARBA00023159"/>
    </source>
</evidence>
<dbReference type="Pfam" id="PF12833">
    <property type="entry name" value="HTH_18"/>
    <property type="match status" value="1"/>
</dbReference>
<dbReference type="PRINTS" id="PR00032">
    <property type="entry name" value="HTHARAC"/>
</dbReference>
<protein>
    <submittedName>
        <fullName evidence="6">AraC family transcriptional regulator</fullName>
    </submittedName>
</protein>
<organism evidence="6 7">
    <name type="scientific">Thalassospira marina</name>
    <dbReference type="NCBI Taxonomy" id="2048283"/>
    <lineage>
        <taxon>Bacteria</taxon>
        <taxon>Pseudomonadati</taxon>
        <taxon>Pseudomonadota</taxon>
        <taxon>Alphaproteobacteria</taxon>
        <taxon>Rhodospirillales</taxon>
        <taxon>Thalassospiraceae</taxon>
        <taxon>Thalassospira</taxon>
    </lineage>
</organism>
<accession>A0ABM6Q6J5</accession>
<sequence>MTAKPQQSGSNQRFWHDTDVPFIEARFVREGRDIRSDKHTHDTFSIGAILGGASACHMRRAKHELSTGTVIFINPEDVHDCHPLVERGWAFQMLYVDTDWLLDVQAQNDADANGKFAAYDPVLSQDPVIFAQLTRLGRILADHDIPALGKEEAATAFFSLLAERTGRGKTRLYAMGQGGVGRIAGMQGEKPEGGKGVLRAAEYIRAHCEQPLRLNGISAQAGMTPSALVRAFGQQYGITPHAYLMNCRIQRARHALKRGERIVDVALACGFADQAHFQRIFKRQMTATPRQYAHVMSA</sequence>
<keyword evidence="2" id="KW-0238">DNA-binding</keyword>
<dbReference type="EMBL" id="CP024199">
    <property type="protein sequence ID" value="AUG52083.1"/>
    <property type="molecule type" value="Genomic_DNA"/>
</dbReference>
<dbReference type="InterPro" id="IPR018060">
    <property type="entry name" value="HTH_AraC"/>
</dbReference>
<keyword evidence="3" id="KW-0010">Activator</keyword>
<dbReference type="InterPro" id="IPR009057">
    <property type="entry name" value="Homeodomain-like_sf"/>
</dbReference>
<reference evidence="6 7" key="1">
    <citation type="submission" date="2017-10" db="EMBL/GenBank/DDBJ databases">
        <title>Biodiversity and function of Thalassospira species in the particle-attached aromatic-hydrocarbon-degrading consortia from the surface seawater of the China South Sea.</title>
        <authorList>
            <person name="Dong C."/>
            <person name="Liu R."/>
            <person name="Shao Z."/>
        </authorList>
    </citation>
    <scope>NUCLEOTIDE SEQUENCE [LARGE SCALE GENOMIC DNA]</scope>
    <source>
        <strain evidence="6 7">CSC3H3</strain>
    </source>
</reference>
<evidence type="ECO:0000313" key="7">
    <source>
        <dbReference type="Proteomes" id="UP000233458"/>
    </source>
</evidence>
<keyword evidence="7" id="KW-1185">Reference proteome</keyword>
<evidence type="ECO:0000256" key="4">
    <source>
        <dbReference type="ARBA" id="ARBA00023163"/>
    </source>
</evidence>
<dbReference type="SUPFAM" id="SSF46689">
    <property type="entry name" value="Homeodomain-like"/>
    <property type="match status" value="2"/>
</dbReference>
<dbReference type="PANTHER" id="PTHR46796:SF2">
    <property type="entry name" value="TRANSCRIPTIONAL REGULATORY PROTEIN"/>
    <property type="match status" value="1"/>
</dbReference>
<evidence type="ECO:0000259" key="5">
    <source>
        <dbReference type="PROSITE" id="PS01124"/>
    </source>
</evidence>
<dbReference type="SUPFAM" id="SSF51215">
    <property type="entry name" value="Regulatory protein AraC"/>
    <property type="match status" value="1"/>
</dbReference>
<dbReference type="PROSITE" id="PS01124">
    <property type="entry name" value="HTH_ARAC_FAMILY_2"/>
    <property type="match status" value="1"/>
</dbReference>
<keyword evidence="4" id="KW-0804">Transcription</keyword>
<feature type="domain" description="HTH araC/xylS-type" evidence="5">
    <location>
        <begin position="198"/>
        <end position="295"/>
    </location>
</feature>
<dbReference type="PANTHER" id="PTHR46796">
    <property type="entry name" value="HTH-TYPE TRANSCRIPTIONAL ACTIVATOR RHAS-RELATED"/>
    <property type="match status" value="1"/>
</dbReference>
<dbReference type="Proteomes" id="UP000233458">
    <property type="component" value="Chromosome"/>
</dbReference>
<dbReference type="InterPro" id="IPR050204">
    <property type="entry name" value="AraC_XylS_family_regulators"/>
</dbReference>
<dbReference type="RefSeq" id="WP_101284017.1">
    <property type="nucleotide sequence ID" value="NZ_CP024199.1"/>
</dbReference>
<name>A0ABM6Q6J5_9PROT</name>
<proteinExistence type="predicted"/>